<evidence type="ECO:0000256" key="2">
    <source>
        <dbReference type="ARBA" id="ARBA00010231"/>
    </source>
</evidence>
<dbReference type="AlphaFoldDB" id="A0A816N151"/>
<keyword evidence="6" id="KW-0413">Isomerase</keyword>
<dbReference type="Pfam" id="PF02878">
    <property type="entry name" value="PGM_PMM_I"/>
    <property type="match status" value="1"/>
</dbReference>
<organism evidence="13 14">
    <name type="scientific">Rotaria magnacalcarata</name>
    <dbReference type="NCBI Taxonomy" id="392030"/>
    <lineage>
        <taxon>Eukaryota</taxon>
        <taxon>Metazoa</taxon>
        <taxon>Spiralia</taxon>
        <taxon>Gnathifera</taxon>
        <taxon>Rotifera</taxon>
        <taxon>Eurotatoria</taxon>
        <taxon>Bdelloidea</taxon>
        <taxon>Philodinida</taxon>
        <taxon>Philodinidae</taxon>
        <taxon>Rotaria</taxon>
    </lineage>
</organism>
<dbReference type="GO" id="GO:0000287">
    <property type="term" value="F:magnesium ion binding"/>
    <property type="evidence" value="ECO:0007669"/>
    <property type="project" value="InterPro"/>
</dbReference>
<dbReference type="Gene3D" id="3.40.120.10">
    <property type="entry name" value="Alpha-D-Glucose-1,6-Bisphosphate, subunit A, domain 3"/>
    <property type="match status" value="3"/>
</dbReference>
<evidence type="ECO:0000256" key="1">
    <source>
        <dbReference type="ARBA" id="ARBA00001946"/>
    </source>
</evidence>
<comment type="cofactor">
    <cofactor evidence="1">
        <name>Mg(2+)</name>
        <dbReference type="ChEBI" id="CHEBI:18420"/>
    </cofactor>
</comment>
<evidence type="ECO:0000259" key="11">
    <source>
        <dbReference type="Pfam" id="PF02880"/>
    </source>
</evidence>
<evidence type="ECO:0000256" key="7">
    <source>
        <dbReference type="RuleBase" id="RU004326"/>
    </source>
</evidence>
<feature type="domain" description="Alpha-D-phosphohexomutase alpha/beta/alpha" evidence="10">
    <location>
        <begin position="159"/>
        <end position="256"/>
    </location>
</feature>
<comment type="similarity">
    <text evidence="2 7">Belongs to the phosphohexose mutase family.</text>
</comment>
<keyword evidence="4 7" id="KW-0479">Metal-binding</keyword>
<evidence type="ECO:0008006" key="15">
    <source>
        <dbReference type="Google" id="ProtNLM"/>
    </source>
</evidence>
<keyword evidence="3" id="KW-0597">Phosphoprotein</keyword>
<dbReference type="InterPro" id="IPR036900">
    <property type="entry name" value="A-D-PHexomutase_C_sf"/>
</dbReference>
<evidence type="ECO:0000256" key="5">
    <source>
        <dbReference type="ARBA" id="ARBA00022842"/>
    </source>
</evidence>
<feature type="domain" description="Spore coat protein U/FanG" evidence="12">
    <location>
        <begin position="449"/>
        <end position="579"/>
    </location>
</feature>
<evidence type="ECO:0000256" key="6">
    <source>
        <dbReference type="ARBA" id="ARBA00023235"/>
    </source>
</evidence>
<evidence type="ECO:0000259" key="12">
    <source>
        <dbReference type="Pfam" id="PF05229"/>
    </source>
</evidence>
<evidence type="ECO:0000256" key="3">
    <source>
        <dbReference type="ARBA" id="ARBA00022553"/>
    </source>
</evidence>
<feature type="domain" description="Alpha-D-phosphohexomutase alpha/beta/alpha" evidence="9">
    <location>
        <begin position="6"/>
        <end position="136"/>
    </location>
</feature>
<dbReference type="EMBL" id="CAJNRG010001166">
    <property type="protein sequence ID" value="CAF2028500.1"/>
    <property type="molecule type" value="Genomic_DNA"/>
</dbReference>
<dbReference type="SUPFAM" id="SSF53738">
    <property type="entry name" value="Phosphoglucomutase, first 3 domains"/>
    <property type="match status" value="3"/>
</dbReference>
<dbReference type="InterPro" id="IPR016055">
    <property type="entry name" value="A-D-PHexomutase_a/b/a-I/II/III"/>
</dbReference>
<dbReference type="CDD" id="cd03089">
    <property type="entry name" value="PMM_PGM"/>
    <property type="match status" value="1"/>
</dbReference>
<dbReference type="GO" id="GO:0016868">
    <property type="term" value="F:intramolecular phosphotransferase activity"/>
    <property type="evidence" value="ECO:0007669"/>
    <property type="project" value="InterPro"/>
</dbReference>
<sequence length="582" mass="63120">MINPAIFRAYDIRGNSHKDLSPKTAYKIGFCFAKIIISGQSAKEPNHICVGRDGRLSSEEFCNALLQGIKAAGAKVKYIGLVATPTLYFADKIFSASGSIMVTGSHNPKDDNGFKMLKDNAPFFGAMIQDLKNHLEEFNWENIEIKKDHKEEIIDVKEDYINRILLNSKIRKNLKIAFDPANGSGGELTSILCSKLSCQTFMINEKIDGNFPAHDPDPTIAKNLHQLKEYVLKNNCDIGIGFDGDADRIGVVTKKGNFVPGDQLLCLYAKDVINKTPNAKIIADVKASGSLFDYIEKIGGIPIMWKTGHSFIKAKMKETGAKLAGEMSGHIFFADEYYGYDDGLYAAVRLIDIISNSSESIDDMIEKLPKVYNTPEIKLAVSDETKFVIIDDIKASIREQNIDFIDIDGLRVNSKYGWWLLRASNTGPALIVRFDALVPINISLGATSTSNFQVSATVASSCTVAASTVAFGNYTLAQLDGTSTITATCTNGTIYTIGLSAGTFSGATTTTRRMTGPSASGLSYSLYFDSGRTANWGNVTGSWVSGTGTGTAQNLTVYGRIPASQSALIGSYSDTVTVTITF</sequence>
<dbReference type="InterPro" id="IPR005843">
    <property type="entry name" value="A-D-PHexomutase_C"/>
</dbReference>
<feature type="domain" description="Alpha-D-phosphohexomutase C-terminal" evidence="8">
    <location>
        <begin position="376"/>
        <end position="436"/>
    </location>
</feature>
<dbReference type="InterPro" id="IPR005846">
    <property type="entry name" value="A-D-PHexomutase_a/b/a-III"/>
</dbReference>
<dbReference type="InterPro" id="IPR005844">
    <property type="entry name" value="A-D-PHexomutase_a/b/a-I"/>
</dbReference>
<reference evidence="13" key="1">
    <citation type="submission" date="2021-02" db="EMBL/GenBank/DDBJ databases">
        <authorList>
            <person name="Nowell W R."/>
        </authorList>
    </citation>
    <scope>NUCLEOTIDE SEQUENCE</scope>
</reference>
<name>A0A816N151_9BILA</name>
<protein>
    <recommendedName>
        <fullName evidence="15">Phosphomannomutase</fullName>
    </recommendedName>
</protein>
<dbReference type="InterPro" id="IPR005841">
    <property type="entry name" value="Alpha-D-phosphohexomutase_SF"/>
</dbReference>
<dbReference type="SMART" id="SM00972">
    <property type="entry name" value="SCPU"/>
    <property type="match status" value="1"/>
</dbReference>
<dbReference type="Gene3D" id="3.30.310.50">
    <property type="entry name" value="Alpha-D-phosphohexomutase, C-terminal domain"/>
    <property type="match status" value="1"/>
</dbReference>
<proteinExistence type="inferred from homology"/>
<evidence type="ECO:0000313" key="14">
    <source>
        <dbReference type="Proteomes" id="UP000663887"/>
    </source>
</evidence>
<feature type="domain" description="Alpha-D-phosphohexomutase alpha/beta/alpha" evidence="11">
    <location>
        <begin position="261"/>
        <end position="372"/>
    </location>
</feature>
<dbReference type="PROSITE" id="PS00710">
    <property type="entry name" value="PGM_PMM"/>
    <property type="match status" value="1"/>
</dbReference>
<dbReference type="Pfam" id="PF05229">
    <property type="entry name" value="SCPU"/>
    <property type="match status" value="1"/>
</dbReference>
<keyword evidence="5 7" id="KW-0460">Magnesium</keyword>
<dbReference type="Pfam" id="PF00408">
    <property type="entry name" value="PGM_PMM_IV"/>
    <property type="match status" value="1"/>
</dbReference>
<dbReference type="Proteomes" id="UP000663887">
    <property type="component" value="Unassembled WGS sequence"/>
</dbReference>
<dbReference type="InterPro" id="IPR016066">
    <property type="entry name" value="A-D-PHexomutase_CS"/>
</dbReference>
<evidence type="ECO:0000259" key="8">
    <source>
        <dbReference type="Pfam" id="PF00408"/>
    </source>
</evidence>
<accession>A0A816N151</accession>
<comment type="caution">
    <text evidence="13">The sequence shown here is derived from an EMBL/GenBank/DDBJ whole genome shotgun (WGS) entry which is preliminary data.</text>
</comment>
<dbReference type="GO" id="GO:0005975">
    <property type="term" value="P:carbohydrate metabolic process"/>
    <property type="evidence" value="ECO:0007669"/>
    <property type="project" value="InterPro"/>
</dbReference>
<dbReference type="InterPro" id="IPR007893">
    <property type="entry name" value="Spore_coat_U/FanG"/>
</dbReference>
<evidence type="ECO:0000259" key="9">
    <source>
        <dbReference type="Pfam" id="PF02878"/>
    </source>
</evidence>
<dbReference type="InterPro" id="IPR005845">
    <property type="entry name" value="A-D-PHexomutase_a/b/a-II"/>
</dbReference>
<evidence type="ECO:0000256" key="4">
    <source>
        <dbReference type="ARBA" id="ARBA00022723"/>
    </source>
</evidence>
<dbReference type="PANTHER" id="PTHR43771:SF2">
    <property type="entry name" value="PHOSPHOMANNOMUTASE_PHOSPHOGLUCOMUTASE"/>
    <property type="match status" value="1"/>
</dbReference>
<dbReference type="Pfam" id="PF02879">
    <property type="entry name" value="PGM_PMM_II"/>
    <property type="match status" value="1"/>
</dbReference>
<dbReference type="Pfam" id="PF02880">
    <property type="entry name" value="PGM_PMM_III"/>
    <property type="match status" value="1"/>
</dbReference>
<dbReference type="PANTHER" id="PTHR43771">
    <property type="entry name" value="PHOSPHOMANNOMUTASE"/>
    <property type="match status" value="1"/>
</dbReference>
<dbReference type="PRINTS" id="PR00509">
    <property type="entry name" value="PGMPMM"/>
</dbReference>
<evidence type="ECO:0000259" key="10">
    <source>
        <dbReference type="Pfam" id="PF02879"/>
    </source>
</evidence>
<dbReference type="SUPFAM" id="SSF55957">
    <property type="entry name" value="Phosphoglucomutase, C-terminal domain"/>
    <property type="match status" value="1"/>
</dbReference>
<gene>
    <name evidence="13" type="ORF">XDN619_LOCUS4797</name>
</gene>
<evidence type="ECO:0000313" key="13">
    <source>
        <dbReference type="EMBL" id="CAF2028500.1"/>
    </source>
</evidence>